<dbReference type="Gene3D" id="3.40.50.12780">
    <property type="entry name" value="N-terminal domain of ligase-like"/>
    <property type="match status" value="1"/>
</dbReference>
<dbReference type="GO" id="GO:0004467">
    <property type="term" value="F:long-chain fatty acid-CoA ligase activity"/>
    <property type="evidence" value="ECO:0007669"/>
    <property type="project" value="UniProtKB-EC"/>
</dbReference>
<dbReference type="InterPro" id="IPR000873">
    <property type="entry name" value="AMP-dep_synth/lig_dom"/>
</dbReference>
<dbReference type="GO" id="GO:0005524">
    <property type="term" value="F:ATP binding"/>
    <property type="evidence" value="ECO:0007669"/>
    <property type="project" value="UniProtKB-KW"/>
</dbReference>
<evidence type="ECO:0000313" key="6">
    <source>
        <dbReference type="EMBL" id="MCI5754988.1"/>
    </source>
</evidence>
<dbReference type="Proteomes" id="UP000017938">
    <property type="component" value="Unassembled WGS sequence"/>
</dbReference>
<evidence type="ECO:0000256" key="1">
    <source>
        <dbReference type="ARBA" id="ARBA00022741"/>
    </source>
</evidence>
<dbReference type="InterPro" id="IPR020845">
    <property type="entry name" value="AMP-binding_CS"/>
</dbReference>
<evidence type="ECO:0000313" key="5">
    <source>
        <dbReference type="EMBL" id="CDC72021.1"/>
    </source>
</evidence>
<dbReference type="Pfam" id="PF00501">
    <property type="entry name" value="AMP-binding"/>
    <property type="match status" value="1"/>
</dbReference>
<reference evidence="6 8" key="2">
    <citation type="submission" date="2022-03" db="EMBL/GenBank/DDBJ databases">
        <title>Metagenome-assembled genomes from swine fecal metagenomes.</title>
        <authorList>
            <person name="Holman D.B."/>
            <person name="Kommadath A."/>
        </authorList>
    </citation>
    <scope>NUCLEOTIDE SEQUENCE [LARGE SCALE GENOMIC DNA]</scope>
    <source>
        <strain evidence="6">SUG147</strain>
    </source>
</reference>
<protein>
    <submittedName>
        <fullName evidence="6">AMP-binding protein</fullName>
    </submittedName>
    <submittedName>
        <fullName evidence="5">AMP-forming long-chain acyl-CoA synthetase</fullName>
    </submittedName>
</protein>
<dbReference type="InterPro" id="IPR045851">
    <property type="entry name" value="AMP-bd_C_sf"/>
</dbReference>
<keyword evidence="1" id="KW-0547">Nucleotide-binding</keyword>
<evidence type="ECO:0000313" key="8">
    <source>
        <dbReference type="Proteomes" id="UP001139365"/>
    </source>
</evidence>
<evidence type="ECO:0000313" key="7">
    <source>
        <dbReference type="Proteomes" id="UP000017938"/>
    </source>
</evidence>
<comment type="caution">
    <text evidence="5">The sequence shown here is derived from an EMBL/GenBank/DDBJ whole genome shotgun (WGS) entry which is preliminary data.</text>
</comment>
<evidence type="ECO:0000259" key="4">
    <source>
        <dbReference type="Pfam" id="PF00501"/>
    </source>
</evidence>
<comment type="catalytic activity">
    <reaction evidence="3">
        <text>a long-chain fatty acid + ATP + CoA = a long-chain fatty acyl-CoA + AMP + diphosphate</text>
        <dbReference type="Rhea" id="RHEA:15421"/>
        <dbReference type="ChEBI" id="CHEBI:30616"/>
        <dbReference type="ChEBI" id="CHEBI:33019"/>
        <dbReference type="ChEBI" id="CHEBI:57287"/>
        <dbReference type="ChEBI" id="CHEBI:57560"/>
        <dbReference type="ChEBI" id="CHEBI:83139"/>
        <dbReference type="ChEBI" id="CHEBI:456215"/>
        <dbReference type="EC" id="6.2.1.3"/>
    </reaction>
    <physiologicalReaction direction="left-to-right" evidence="3">
        <dbReference type="Rhea" id="RHEA:15422"/>
    </physiologicalReaction>
</comment>
<dbReference type="InterPro" id="IPR042099">
    <property type="entry name" value="ANL_N_sf"/>
</dbReference>
<dbReference type="PROSITE" id="PS00455">
    <property type="entry name" value="AMP_BINDING"/>
    <property type="match status" value="1"/>
</dbReference>
<accession>R6TVX6</accession>
<organism evidence="5 7">
    <name type="scientific">Candidatus Colimorpha enterica</name>
    <dbReference type="NCBI Taxonomy" id="3083063"/>
    <lineage>
        <taxon>Bacteria</taxon>
        <taxon>Pseudomonadati</taxon>
        <taxon>Bacteroidota</taxon>
        <taxon>Bacteroidia</taxon>
        <taxon>Bacteroidales</taxon>
        <taxon>Candidatus Colimorpha</taxon>
    </lineage>
</organism>
<dbReference type="PANTHER" id="PTHR43272:SF33">
    <property type="entry name" value="AMP-BINDING DOMAIN-CONTAINING PROTEIN-RELATED"/>
    <property type="match status" value="1"/>
</dbReference>
<dbReference type="PANTHER" id="PTHR43272">
    <property type="entry name" value="LONG-CHAIN-FATTY-ACID--COA LIGASE"/>
    <property type="match status" value="1"/>
</dbReference>
<reference evidence="5" key="1">
    <citation type="submission" date="2012-11" db="EMBL/GenBank/DDBJ databases">
        <title>Dependencies among metagenomic species, viruses, plasmids and units of genetic variation.</title>
        <authorList>
            <person name="Nielsen H.B."/>
            <person name="Almeida M."/>
            <person name="Juncker A.S."/>
            <person name="Rasmussen S."/>
            <person name="Li J."/>
            <person name="Sunagawa S."/>
            <person name="Plichta D."/>
            <person name="Gautier L."/>
            <person name="Le Chatelier E."/>
            <person name="Peletier E."/>
            <person name="Bonde I."/>
            <person name="Nielsen T."/>
            <person name="Manichanh C."/>
            <person name="Arumugam M."/>
            <person name="Batto J."/>
            <person name="Santos M.B.Q.D."/>
            <person name="Blom N."/>
            <person name="Borruel N."/>
            <person name="Burgdorf K.S."/>
            <person name="Boumezbeur F."/>
            <person name="Casellas F."/>
            <person name="Dore J."/>
            <person name="Guarner F."/>
            <person name="Hansen T."/>
            <person name="Hildebrand F."/>
            <person name="Kaas R.S."/>
            <person name="Kennedy S."/>
            <person name="Kristiansen K."/>
            <person name="Kultima J.R."/>
            <person name="Leonard P."/>
            <person name="Levenez F."/>
            <person name="Lund O."/>
            <person name="Moumen B."/>
            <person name="Le Paslier D."/>
            <person name="Pons N."/>
            <person name="Pedersen O."/>
            <person name="Prifti E."/>
            <person name="Qin J."/>
            <person name="Raes J."/>
            <person name="Tap J."/>
            <person name="Tims S."/>
            <person name="Ussery D.W."/>
            <person name="Yamada T."/>
            <person name="MetaHit consortium"/>
            <person name="Renault P."/>
            <person name="Sicheritz-Ponten T."/>
            <person name="Bork P."/>
            <person name="Wang J."/>
            <person name="Brunak S."/>
            <person name="Ehrlich S.D."/>
        </authorList>
    </citation>
    <scope>NUCLEOTIDE SEQUENCE [LARGE SCALE GENOMIC DNA]</scope>
</reference>
<proteinExistence type="predicted"/>
<dbReference type="AlphaFoldDB" id="R6TVX6"/>
<dbReference type="SUPFAM" id="SSF56801">
    <property type="entry name" value="Acetyl-CoA synthetase-like"/>
    <property type="match status" value="1"/>
</dbReference>
<keyword evidence="2" id="KW-0067">ATP-binding</keyword>
<evidence type="ECO:0000256" key="2">
    <source>
        <dbReference type="ARBA" id="ARBA00022840"/>
    </source>
</evidence>
<evidence type="ECO:0000256" key="3">
    <source>
        <dbReference type="ARBA" id="ARBA00024484"/>
    </source>
</evidence>
<dbReference type="Proteomes" id="UP001139365">
    <property type="component" value="Unassembled WGS sequence"/>
</dbReference>
<name>R6TVX6_9BACT</name>
<gene>
    <name evidence="5" type="ORF">BN580_00972</name>
    <name evidence="6" type="ORF">MR241_01690</name>
</gene>
<dbReference type="EMBL" id="JALEMU010000030">
    <property type="protein sequence ID" value="MCI5754988.1"/>
    <property type="molecule type" value="Genomic_DNA"/>
</dbReference>
<dbReference type="STRING" id="1263015.BN580_00972"/>
<feature type="domain" description="AMP-dependent synthetase/ligase" evidence="4">
    <location>
        <begin position="37"/>
        <end position="425"/>
    </location>
</feature>
<dbReference type="EMBL" id="CBFW010000088">
    <property type="protein sequence ID" value="CDC72021.1"/>
    <property type="molecule type" value="Genomic_DNA"/>
</dbReference>
<dbReference type="Gene3D" id="3.30.300.30">
    <property type="match status" value="1"/>
</dbReference>
<sequence length="559" mass="63062">MDSKAKLSKRNKEGYYIVKPVNSIKEMLKAAKDEAGDWDAYQYRIPDDPENGIRHITYKEFYETTENLGAALTDMGLGNAHIACLGDNSYPWIVAYLTVLKSAGVFVPIDRELPADDILRIVNDSDSTAIFCGRRFEQMILDNRDRLPAIKYVISLDAEENTDDMYSMTALIERGRSFDRTEYDSLKSDENGLKMLVYTSGTTGIAKGVMLSEHNLVSGVYYGLQVSQPLSKGLSVLPYNHTYESVCDILVSIHKHSTLCINDSLKAVVKNLQLFKPDYIYLVPAFLELFYSNIMRTLKKQGKDKLVFSMIEKSNKLRKVGIDMRKVFFGKITESFGGNLKKIVCGGAPIRPEIGKFFGDIGIWVIGGYGITECSPLVSVNDESANDYNTVGRRLPCLEWKVDAPNDEGIGEICVKGDVVMLGYYKQPEKTAEVIQDGWFRTGDYGFITPEDWLVITGRKKNIIVLTNGKNIYPEEIEGYIMQIDYVIEAVVRGVKNDHGQETHLMAEVYLDGEHEKQDVLRDIQKKLSVLPGYKTVSTVEIRKEPFAKTTSNKIKRTY</sequence>
<dbReference type="GO" id="GO:0016020">
    <property type="term" value="C:membrane"/>
    <property type="evidence" value="ECO:0007669"/>
    <property type="project" value="TreeGrafter"/>
</dbReference>